<feature type="coiled-coil region" evidence="1">
    <location>
        <begin position="965"/>
        <end position="1013"/>
    </location>
</feature>
<comment type="caution">
    <text evidence="4">The sequence shown here is derived from an EMBL/GenBank/DDBJ whole genome shotgun (WGS) entry which is preliminary data.</text>
</comment>
<keyword evidence="5" id="KW-1185">Reference proteome</keyword>
<evidence type="ECO:0000313" key="4">
    <source>
        <dbReference type="EMBL" id="KOO28929.1"/>
    </source>
</evidence>
<evidence type="ECO:0000256" key="1">
    <source>
        <dbReference type="SAM" id="Coils"/>
    </source>
</evidence>
<feature type="compositionally biased region" description="Basic and acidic residues" evidence="2">
    <location>
        <begin position="562"/>
        <end position="578"/>
    </location>
</feature>
<sequence>MSATPSSSRATEAARRFNLLRVGALILRLMTSSFITAIVMGVLATGYEYAHVVPLIMEAEAFERLRRLSEGNATSEEVEEWAPADGMERGAYTFLSNVIVSFAFSLMLVAIAAIDDVHVSMRSGLQRGAAGWTIFVALPSAGLPPELPGMAGADLTSRQLWWLYAVFFGALGFLIALLASRLPEPRRAASAEKVVTFYQLRGESLRYWIIQLTAIVLACVVAAIPHMSGAPHPSLSHEPVNTTVTCGASHEECAKAGPGPELAATYAVWCLATAFLYWLCLGTAMFGRQTSKREPEQRPGPGDNETGQSTLINGEGANGLRLGAKRFADADHTGASKTTNRGAGGAGGTHTTLDDLRHALKLLRSAPRTEEGRACLDLCESALRAQEEAVALVPQLIEQERKASAAAKQHAKQLAAELAACCRREEELMRQAKGAEAAALRATRVAEAEREAAARKVESATQRCVRAVEEERARGAKALADEQRRAAVWREELEALRLSTACAPCEQSVKAGCELEQSVKAGCELAVASCEQEAMSGEAERLDEHLREAIAATLSVEPQLAAERRTERRTTATEDDAKVPGAAEAHAVASHRPVDPEAFAELAAVQASSAAEVAALKEAAAAEVAALKEAAAAEVAALKEAAAAEVRAAQALAKEAADEAAEERRQCEEEVAETLKMMRSMQAELSTTRRHALSTTRSALHSSQEDLSVHRAEMGAQLDAAQVQLSWTEARLSAVVDELGGERSRAEEHCADALATALAMARAQAEAAEAEAREAASAVASAHAEAASAVASAHAEAAAQATAAAALAAAQTEAMRSVLLCEVRAAEEETAQLQGVFVRMAAAEAELRTHALRTEEELSMHRAEMGAQLDAAQHHALRTEEGARRAVERPARREMQEAQAVARAREQALKAEVEAALPRCEGRGVKAEVEAALQAAEARWVEEAAQVAQADKATLKADKADKVNLEADKADKANLEADMAALEGAYAALVAQRALLEDEKEALQADKAALQMDLHRTRSIWHAERAELGTSVEDLSAALEERSLTHAALETTLVAEREAHHATRATLGALRAALHEEKRGSLRQQYLASSQRLSEDHAAFSAANGALDMALAEALGEQLAAAESAIKARCRERDALETARTELQAQLTELVGHKNHKQKIQHTMRIKLENDELRNERKQLADDLAAGGLREADKENARSQAALSLG</sequence>
<keyword evidence="3" id="KW-0812">Transmembrane</keyword>
<feature type="transmembrane region" description="Helical" evidence="3">
    <location>
        <begin position="207"/>
        <end position="227"/>
    </location>
</feature>
<feature type="region of interest" description="Disordered" evidence="2">
    <location>
        <begin position="561"/>
        <end position="581"/>
    </location>
</feature>
<evidence type="ECO:0000313" key="5">
    <source>
        <dbReference type="Proteomes" id="UP000037460"/>
    </source>
</evidence>
<dbReference type="AlphaFoldDB" id="A0A0M0JQQ1"/>
<feature type="coiled-coil region" evidence="1">
    <location>
        <begin position="639"/>
        <end position="684"/>
    </location>
</feature>
<feature type="region of interest" description="Disordered" evidence="2">
    <location>
        <begin position="331"/>
        <end position="350"/>
    </location>
</feature>
<evidence type="ECO:0000256" key="3">
    <source>
        <dbReference type="SAM" id="Phobius"/>
    </source>
</evidence>
<organism evidence="4 5">
    <name type="scientific">Chrysochromulina tobinii</name>
    <dbReference type="NCBI Taxonomy" id="1460289"/>
    <lineage>
        <taxon>Eukaryota</taxon>
        <taxon>Haptista</taxon>
        <taxon>Haptophyta</taxon>
        <taxon>Prymnesiophyceae</taxon>
        <taxon>Prymnesiales</taxon>
        <taxon>Chrysochromulinaceae</taxon>
        <taxon>Chrysochromulina</taxon>
    </lineage>
</organism>
<dbReference type="EMBL" id="JWZX01002491">
    <property type="protein sequence ID" value="KOO28929.1"/>
    <property type="molecule type" value="Genomic_DNA"/>
</dbReference>
<dbReference type="InterPro" id="IPR012666">
    <property type="entry name" value="CbtA_put"/>
</dbReference>
<feature type="transmembrane region" description="Helical" evidence="3">
    <location>
        <begin position="161"/>
        <end position="179"/>
    </location>
</feature>
<keyword evidence="3" id="KW-0472">Membrane</keyword>
<name>A0A0M0JQQ1_9EUKA</name>
<feature type="region of interest" description="Disordered" evidence="2">
    <location>
        <begin position="1184"/>
        <end position="1206"/>
    </location>
</feature>
<feature type="coiled-coil region" evidence="1">
    <location>
        <begin position="751"/>
        <end position="785"/>
    </location>
</feature>
<keyword evidence="1" id="KW-0175">Coiled coil</keyword>
<dbReference type="Proteomes" id="UP000037460">
    <property type="component" value="Unassembled WGS sequence"/>
</dbReference>
<accession>A0A0M0JQQ1</accession>
<keyword evidence="3" id="KW-1133">Transmembrane helix</keyword>
<reference evidence="5" key="1">
    <citation type="journal article" date="2015" name="PLoS Genet.">
        <title>Genome Sequence and Transcriptome Analyses of Chrysochromulina tobin: Metabolic Tools for Enhanced Algal Fitness in the Prominent Order Prymnesiales (Haptophyceae).</title>
        <authorList>
            <person name="Hovde B.T."/>
            <person name="Deodato C.R."/>
            <person name="Hunsperger H.M."/>
            <person name="Ryken S.A."/>
            <person name="Yost W."/>
            <person name="Jha R.K."/>
            <person name="Patterson J."/>
            <person name="Monnat R.J. Jr."/>
            <person name="Barlow S.B."/>
            <person name="Starkenburg S.R."/>
            <person name="Cattolico R.A."/>
        </authorList>
    </citation>
    <scope>NUCLEOTIDE SEQUENCE</scope>
    <source>
        <strain evidence="5">CCMP291</strain>
    </source>
</reference>
<feature type="region of interest" description="Disordered" evidence="2">
    <location>
        <begin position="291"/>
        <end position="315"/>
    </location>
</feature>
<feature type="transmembrane region" description="Helical" evidence="3">
    <location>
        <begin position="25"/>
        <end position="47"/>
    </location>
</feature>
<feature type="coiled-coil region" evidence="1">
    <location>
        <begin position="443"/>
        <end position="499"/>
    </location>
</feature>
<feature type="transmembrane region" description="Helical" evidence="3">
    <location>
        <begin position="266"/>
        <end position="287"/>
    </location>
</feature>
<feature type="transmembrane region" description="Helical" evidence="3">
    <location>
        <begin position="91"/>
        <end position="112"/>
    </location>
</feature>
<evidence type="ECO:0000256" key="2">
    <source>
        <dbReference type="SAM" id="MobiDB-lite"/>
    </source>
</evidence>
<dbReference type="Pfam" id="PF09490">
    <property type="entry name" value="CbtA"/>
    <property type="match status" value="1"/>
</dbReference>
<protein>
    <submittedName>
        <fullName evidence="4">Cobalt transporter subunit</fullName>
    </submittedName>
</protein>
<proteinExistence type="predicted"/>
<dbReference type="OrthoDB" id="419631at2759"/>
<gene>
    <name evidence="4" type="ORF">Ctob_012323</name>
</gene>